<proteinExistence type="predicted"/>
<accession>A0A448XK87</accession>
<dbReference type="EMBL" id="CAAALY010258654">
    <property type="protein sequence ID" value="VEL38684.1"/>
    <property type="molecule type" value="Genomic_DNA"/>
</dbReference>
<sequence length="145" mass="16528">MVRIPPGLPNDDEAGWKSMSGLVVQMDVLAAVKLRVQAPSRSRGQTLQHAVHEASTILQAHFHLQFNNCKCNQFCELCDPDLARSELQEESTPCSSHEGLVSRTELSQFLDFSLCTDYKVFVFEELRDLFVWPCQLSYPLVRRRS</sequence>
<dbReference type="Proteomes" id="UP000784294">
    <property type="component" value="Unassembled WGS sequence"/>
</dbReference>
<protein>
    <submittedName>
        <fullName evidence="1">Uncharacterized protein</fullName>
    </submittedName>
</protein>
<organism evidence="1 2">
    <name type="scientific">Protopolystoma xenopodis</name>
    <dbReference type="NCBI Taxonomy" id="117903"/>
    <lineage>
        <taxon>Eukaryota</taxon>
        <taxon>Metazoa</taxon>
        <taxon>Spiralia</taxon>
        <taxon>Lophotrochozoa</taxon>
        <taxon>Platyhelminthes</taxon>
        <taxon>Monogenea</taxon>
        <taxon>Polyopisthocotylea</taxon>
        <taxon>Polystomatidea</taxon>
        <taxon>Polystomatidae</taxon>
        <taxon>Protopolystoma</taxon>
    </lineage>
</organism>
<evidence type="ECO:0000313" key="1">
    <source>
        <dbReference type="EMBL" id="VEL38684.1"/>
    </source>
</evidence>
<name>A0A448XK87_9PLAT</name>
<gene>
    <name evidence="1" type="ORF">PXEA_LOCUS32124</name>
</gene>
<keyword evidence="2" id="KW-1185">Reference proteome</keyword>
<evidence type="ECO:0000313" key="2">
    <source>
        <dbReference type="Proteomes" id="UP000784294"/>
    </source>
</evidence>
<reference evidence="1" key="1">
    <citation type="submission" date="2018-11" db="EMBL/GenBank/DDBJ databases">
        <authorList>
            <consortium name="Pathogen Informatics"/>
        </authorList>
    </citation>
    <scope>NUCLEOTIDE SEQUENCE</scope>
</reference>
<dbReference type="AlphaFoldDB" id="A0A448XK87"/>
<comment type="caution">
    <text evidence="1">The sequence shown here is derived from an EMBL/GenBank/DDBJ whole genome shotgun (WGS) entry which is preliminary data.</text>
</comment>